<gene>
    <name evidence="10" type="primary">SUN1</name>
</gene>
<sequence>MAGASGEKVKTSQRRYPVVTLESGRVDVPPGMGFGTPAHGSVAADETVFILKDFVLVKCCHLYLLEKVCKLLPRSFLFRAAKQRRGAGKLAWSANHTSGKVAAGLQGPTGLRPPVLDASLIREQTRVDHFWGLDDDGDVKGGSKAVTQGNGDVAADAARSNGYTCSDCSLLSERRNTLTACSASQGTVSRIYSRDRNQKRGASFYTDRILWLAKYVSSSLSSLLVQLFQVVLMKLNRESENYKLKSYESKDRESESYNSKSHESKARPGDRGRMDVKGVLGEDGHLRENGESSCDDCKGKQRLETQPASHWQSSGPWSVAGTVGHTFSQAGKAASGIFWWLGSGWYQFVTLISWLNVFLLTRCLRNICKFLILLIPLLLLLGAGLSLWGQGGPLSFLPAVNWTHVYRTQRADGPGSTFSPDGPRPSPPLEAGDGTIGWRRMGEVERWMTSLSGQCQSHDERLRDLTASLQKLQMRVDQMDGGREGVSSLVSHVVSQRLKEMSADGLLGPKADHVTAHQDHSARIANLEDVLGKLTEKSEVIQKELEQTKQRTMRDPSEPPEDTRALGGLLRPLPSTQNPRGSGALALTGSARRAPLGHREAPPYLVDARVRETLGLLVSDGQWAGVLEGLLQKLSSQFVGKDDLQVLLRDLELRILKEVTHRVSVTKQIPTSETIMSAVNDAGVSGITEAQAHVIVNNALKLYSQDKTGMVDFALESGGRWRPLTPVSALRPAPGTLGGFQRSEKGPSLRQVPYVLALGSSQVPPSASEGRWLCSWPHVGCVGRTLPDMYPGNCWAFRGSQGYLVVRLSMKIHPTSFALEHIPKALSPTGNISSAPKDFAVYGLENEYEEEGELLGQFVYDQEGESLQMFHAPKRPERAFQIVELRVLSNWGHPEYTCLYRFRVHGEPIK</sequence>
<keyword evidence="3" id="KW-0175">Coiled coil</keyword>
<accession>A0A6P6BSS0</accession>
<dbReference type="PANTHER" id="PTHR12911:SF23">
    <property type="entry name" value="SUN DOMAIN-CONTAINING PROTEIN 1"/>
    <property type="match status" value="1"/>
</dbReference>
<dbReference type="Pfam" id="PF18580">
    <property type="entry name" value="HTH_SUN2"/>
    <property type="match status" value="1"/>
</dbReference>
<keyword evidence="1 7" id="KW-0812">Transmembrane</keyword>
<keyword evidence="2 7" id="KW-1133">Transmembrane helix</keyword>
<name>A0A6P6BSS0_PTEVA</name>
<keyword evidence="9" id="KW-1185">Reference proteome</keyword>
<proteinExistence type="predicted"/>
<feature type="compositionally biased region" description="Basic and acidic residues" evidence="6">
    <location>
        <begin position="547"/>
        <end position="564"/>
    </location>
</feature>
<dbReference type="OrthoDB" id="342281at2759"/>
<dbReference type="Pfam" id="PF09387">
    <property type="entry name" value="MRP"/>
    <property type="match status" value="1"/>
</dbReference>
<feature type="region of interest" description="Disordered" evidence="6">
    <location>
        <begin position="412"/>
        <end position="435"/>
    </location>
</feature>
<dbReference type="GO" id="GO:0034993">
    <property type="term" value="C:meiotic nuclear membrane microtubule tethering complex"/>
    <property type="evidence" value="ECO:0007669"/>
    <property type="project" value="TreeGrafter"/>
</dbReference>
<dbReference type="PROSITE" id="PS51469">
    <property type="entry name" value="SUN"/>
    <property type="match status" value="1"/>
</dbReference>
<evidence type="ECO:0000256" key="5">
    <source>
        <dbReference type="ARBA" id="ARBA00037816"/>
    </source>
</evidence>
<dbReference type="GeneID" id="105304476"/>
<dbReference type="GO" id="GO:0043495">
    <property type="term" value="F:protein-membrane adaptor activity"/>
    <property type="evidence" value="ECO:0007669"/>
    <property type="project" value="TreeGrafter"/>
</dbReference>
<dbReference type="InterPro" id="IPR045119">
    <property type="entry name" value="SUN1-5"/>
</dbReference>
<dbReference type="InterPro" id="IPR012919">
    <property type="entry name" value="SUN_dom"/>
</dbReference>
<dbReference type="CDD" id="cd21439">
    <property type="entry name" value="SUN1_cc1"/>
    <property type="match status" value="1"/>
</dbReference>
<evidence type="ECO:0000313" key="9">
    <source>
        <dbReference type="Proteomes" id="UP000515202"/>
    </source>
</evidence>
<dbReference type="Proteomes" id="UP000515202">
    <property type="component" value="Unplaced"/>
</dbReference>
<evidence type="ECO:0000256" key="1">
    <source>
        <dbReference type="ARBA" id="ARBA00022692"/>
    </source>
</evidence>
<comment type="subcellular location">
    <subcellularLocation>
        <location evidence="5">Nucleus inner membrane</location>
        <topology evidence="5">Single-pass type II membrane protein</topology>
    </subcellularLocation>
</comment>
<protein>
    <submittedName>
        <fullName evidence="10">SUN domain-containing protein 1</fullName>
    </submittedName>
</protein>
<feature type="transmembrane region" description="Helical" evidence="7">
    <location>
        <begin position="370"/>
        <end position="389"/>
    </location>
</feature>
<dbReference type="KEGG" id="pvp:105304476"/>
<dbReference type="PANTHER" id="PTHR12911">
    <property type="entry name" value="SAD1/UNC-84-LIKE PROTEIN-RELATED"/>
    <property type="match status" value="1"/>
</dbReference>
<dbReference type="RefSeq" id="XP_023378146.1">
    <property type="nucleotide sequence ID" value="XM_023522378.1"/>
</dbReference>
<evidence type="ECO:0000256" key="2">
    <source>
        <dbReference type="ARBA" id="ARBA00022989"/>
    </source>
</evidence>
<dbReference type="AlphaFoldDB" id="A0A6P6BSS0"/>
<evidence type="ECO:0000313" key="10">
    <source>
        <dbReference type="RefSeq" id="XP_023378146.1"/>
    </source>
</evidence>
<evidence type="ECO:0000259" key="8">
    <source>
        <dbReference type="PROSITE" id="PS51469"/>
    </source>
</evidence>
<organism evidence="9 10">
    <name type="scientific">Pteropus vampyrus</name>
    <name type="common">Large flying fox</name>
    <dbReference type="NCBI Taxonomy" id="132908"/>
    <lineage>
        <taxon>Eukaryota</taxon>
        <taxon>Metazoa</taxon>
        <taxon>Chordata</taxon>
        <taxon>Craniata</taxon>
        <taxon>Vertebrata</taxon>
        <taxon>Euteleostomi</taxon>
        <taxon>Mammalia</taxon>
        <taxon>Eutheria</taxon>
        <taxon>Laurasiatheria</taxon>
        <taxon>Chiroptera</taxon>
        <taxon>Yinpterochiroptera</taxon>
        <taxon>Pteropodoidea</taxon>
        <taxon>Pteropodidae</taxon>
        <taxon>Pteropodinae</taxon>
        <taxon>Pteropus</taxon>
    </lineage>
</organism>
<reference evidence="10" key="1">
    <citation type="submission" date="2025-08" db="UniProtKB">
        <authorList>
            <consortium name="RefSeq"/>
        </authorList>
    </citation>
    <scope>IDENTIFICATION</scope>
    <source>
        <tissue evidence="10">Kidney</tissue>
    </source>
</reference>
<dbReference type="InterPro" id="IPR040994">
    <property type="entry name" value="Sun_CC2"/>
</dbReference>
<keyword evidence="4 7" id="KW-0472">Membrane</keyword>
<evidence type="ECO:0000256" key="4">
    <source>
        <dbReference type="ARBA" id="ARBA00023136"/>
    </source>
</evidence>
<feature type="domain" description="SUN" evidence="8">
    <location>
        <begin position="728"/>
        <end position="909"/>
    </location>
</feature>
<dbReference type="Pfam" id="PF07738">
    <property type="entry name" value="Sad1_UNC"/>
    <property type="match status" value="1"/>
</dbReference>
<evidence type="ECO:0000256" key="7">
    <source>
        <dbReference type="SAM" id="Phobius"/>
    </source>
</evidence>
<feature type="region of interest" description="Disordered" evidence="6">
    <location>
        <begin position="547"/>
        <end position="597"/>
    </location>
</feature>
<evidence type="ECO:0000256" key="3">
    <source>
        <dbReference type="ARBA" id="ARBA00023054"/>
    </source>
</evidence>
<dbReference type="FunFam" id="2.60.120.260:FF:000009">
    <property type="entry name" value="SUN domain-containing protein 1 isoform X1"/>
    <property type="match status" value="1"/>
</dbReference>
<dbReference type="CTD" id="23353"/>
<evidence type="ECO:0000256" key="6">
    <source>
        <dbReference type="SAM" id="MobiDB-lite"/>
    </source>
</evidence>
<feature type="region of interest" description="Disordered" evidence="6">
    <location>
        <begin position="253"/>
        <end position="275"/>
    </location>
</feature>
<feature type="transmembrane region" description="Helical" evidence="7">
    <location>
        <begin position="337"/>
        <end position="358"/>
    </location>
</feature>
<dbReference type="InterPro" id="IPR032680">
    <property type="entry name" value="SUN1_N"/>
</dbReference>
<dbReference type="GO" id="GO:0005637">
    <property type="term" value="C:nuclear inner membrane"/>
    <property type="evidence" value="ECO:0007669"/>
    <property type="project" value="UniProtKB-SubCell"/>
</dbReference>
<dbReference type="Gene3D" id="2.60.120.260">
    <property type="entry name" value="Galactose-binding domain-like"/>
    <property type="match status" value="1"/>
</dbReference>